<sequence length="492" mass="51465">MDRRLLVVLGVGVLVVALVLGGLDAVDRFRGGASSPTALVDRVLAAADQEDVGALLRLVEPDERAALVRFVGAWSQRLDDLALPAAVVGDPSTPTDAGDALDGLTIDVSGATPTVGARSGGLAVVDLGDVAVRVRRDPDRAHGLLRVWSAYRHENGPQDRTYRAESFPAVGALPRLVTVERSGRWYLSVLATLLGPDVANGGLPSVRELDRAPSPSARAAVEASLRALLDGTVRTDATRLAGTLDRSGSDAVQLWAAEVATTGLDRSPIPIGALSTSDGPTDGVRTAVRVDTLRVGEDVDLSGRCLTITGTKSCLHPSGYRYGGGLGSLSAFEVLGRDGAFSLTAVQGPGGWLTSLPESVADALVGYADGLTREQVLMVLNEERLDAPAGALEPDRAEDVAFTSGGYAVRTVTVARAGLYRVVPGTDGATRSTLYEPDGEPSLQPFFPNDSVYRLAAGEHTLLVWAGDGFDATLDRTGGDPYVERVEVRSVR</sequence>
<name>A0A7W5JT95_9ACTN</name>
<reference evidence="1 2" key="1">
    <citation type="submission" date="2020-08" db="EMBL/GenBank/DDBJ databases">
        <title>Sequencing the genomes of 1000 actinobacteria strains.</title>
        <authorList>
            <person name="Klenk H.-P."/>
        </authorList>
    </citation>
    <scope>NUCLEOTIDE SEQUENCE [LARGE SCALE GENOMIC DNA]</scope>
    <source>
        <strain evidence="1 2">DSM 11053</strain>
    </source>
</reference>
<gene>
    <name evidence="1" type="ORF">FHX39_000861</name>
</gene>
<dbReference type="Proteomes" id="UP000565572">
    <property type="component" value="Unassembled WGS sequence"/>
</dbReference>
<dbReference type="RefSeq" id="WP_183336947.1">
    <property type="nucleotide sequence ID" value="NZ_JACHZG010000001.1"/>
</dbReference>
<dbReference type="AlphaFoldDB" id="A0A7W5JT95"/>
<organism evidence="1 2">
    <name type="scientific">Microlunatus antarcticus</name>
    <dbReference type="NCBI Taxonomy" id="53388"/>
    <lineage>
        <taxon>Bacteria</taxon>
        <taxon>Bacillati</taxon>
        <taxon>Actinomycetota</taxon>
        <taxon>Actinomycetes</taxon>
        <taxon>Propionibacteriales</taxon>
        <taxon>Propionibacteriaceae</taxon>
        <taxon>Microlunatus</taxon>
    </lineage>
</organism>
<accession>A0A7W5JT95</accession>
<keyword evidence="2" id="KW-1185">Reference proteome</keyword>
<proteinExistence type="predicted"/>
<evidence type="ECO:0000313" key="2">
    <source>
        <dbReference type="Proteomes" id="UP000565572"/>
    </source>
</evidence>
<evidence type="ECO:0000313" key="1">
    <source>
        <dbReference type="EMBL" id="MBB3325917.1"/>
    </source>
</evidence>
<dbReference type="EMBL" id="JACHZG010000001">
    <property type="protein sequence ID" value="MBB3325917.1"/>
    <property type="molecule type" value="Genomic_DNA"/>
</dbReference>
<protein>
    <submittedName>
        <fullName evidence="1">Uncharacterized protein</fullName>
    </submittedName>
</protein>
<comment type="caution">
    <text evidence="1">The sequence shown here is derived from an EMBL/GenBank/DDBJ whole genome shotgun (WGS) entry which is preliminary data.</text>
</comment>